<dbReference type="InterPro" id="IPR011231">
    <property type="entry name" value="Phage_VT1-Sakai_H0018"/>
</dbReference>
<evidence type="ECO:0000313" key="3">
    <source>
        <dbReference type="Proteomes" id="UP000031643"/>
    </source>
</evidence>
<keyword evidence="3" id="KW-1185">Reference proteome</keyword>
<evidence type="ECO:0000313" key="2">
    <source>
        <dbReference type="EMBL" id="BAQ17481.1"/>
    </source>
</evidence>
<sequence length="114" mass="11276">MKNYLQPGDTITATSPTGGLSSGEGAVVGAIFGVAAFDAAQGDEVELATRGVFELPKSAGVIAEGARVWWDDSGKTVENASDTGLFPIGTCVGGAADAAATCKVRLDGVATVAA</sequence>
<feature type="region of interest" description="Disordered" evidence="1">
    <location>
        <begin position="1"/>
        <end position="20"/>
    </location>
</feature>
<name>A0A0A8K3Y3_9HYPH</name>
<proteinExistence type="predicted"/>
<dbReference type="HOGENOM" id="CLU_165535_1_0_5"/>
<dbReference type="AlphaFoldDB" id="A0A0A8K3Y3"/>
<dbReference type="PIRSF" id="PIRSF030771">
    <property type="entry name" value="UCP030771"/>
    <property type="match status" value="1"/>
</dbReference>
<accession>A0A0A8K3Y3</accession>
<dbReference type="Proteomes" id="UP000031643">
    <property type="component" value="Chromosome"/>
</dbReference>
<organism evidence="2 3">
    <name type="scientific">Methyloceanibacter caenitepidi</name>
    <dbReference type="NCBI Taxonomy" id="1384459"/>
    <lineage>
        <taxon>Bacteria</taxon>
        <taxon>Pseudomonadati</taxon>
        <taxon>Pseudomonadota</taxon>
        <taxon>Alphaproteobacteria</taxon>
        <taxon>Hyphomicrobiales</taxon>
        <taxon>Hyphomicrobiaceae</taxon>
        <taxon>Methyloceanibacter</taxon>
    </lineage>
</organism>
<gene>
    <name evidence="2" type="ORF">GL4_2034</name>
</gene>
<protein>
    <recommendedName>
        <fullName evidence="4">RecA/RadA recombinase</fullName>
    </recommendedName>
</protein>
<feature type="compositionally biased region" description="Polar residues" evidence="1">
    <location>
        <begin position="9"/>
        <end position="19"/>
    </location>
</feature>
<dbReference type="KEGG" id="mcg:GL4_2034"/>
<evidence type="ECO:0000256" key="1">
    <source>
        <dbReference type="SAM" id="MobiDB-lite"/>
    </source>
</evidence>
<evidence type="ECO:0008006" key="4">
    <source>
        <dbReference type="Google" id="ProtNLM"/>
    </source>
</evidence>
<reference evidence="2 3" key="1">
    <citation type="submission" date="2014-09" db="EMBL/GenBank/DDBJ databases">
        <title>Genome sequencing of Methyloceanibacter caenitepidi Gela4.</title>
        <authorList>
            <person name="Takeuchi M."/>
            <person name="Susumu S."/>
            <person name="Kamagata Y."/>
            <person name="Oshima K."/>
            <person name="Hattori M."/>
            <person name="Iwasaki W."/>
        </authorList>
    </citation>
    <scope>NUCLEOTIDE SEQUENCE [LARGE SCALE GENOMIC DNA]</scope>
    <source>
        <strain evidence="2 3">Gela4</strain>
    </source>
</reference>
<dbReference type="RefSeq" id="WP_045367038.1">
    <property type="nucleotide sequence ID" value="NZ_AP014648.1"/>
</dbReference>
<dbReference type="OrthoDB" id="5365964at2"/>
<dbReference type="EMBL" id="AP014648">
    <property type="protein sequence ID" value="BAQ17481.1"/>
    <property type="molecule type" value="Genomic_DNA"/>
</dbReference>
<dbReference type="STRING" id="1384459.GL4_2034"/>
<dbReference type="Pfam" id="PF09956">
    <property type="entry name" value="Phage_cement_2"/>
    <property type="match status" value="1"/>
</dbReference>